<reference evidence="11 12" key="1">
    <citation type="submission" date="2016-11" db="EMBL/GenBank/DDBJ databases">
        <authorList>
            <person name="Jaros S."/>
            <person name="Januszkiewicz K."/>
            <person name="Wedrychowicz H."/>
        </authorList>
    </citation>
    <scope>NUCLEOTIDE SEQUENCE [LARGE SCALE GENOMIC DNA]</scope>
    <source>
        <strain evidence="11 12">DSM 21637</strain>
    </source>
</reference>
<evidence type="ECO:0000256" key="2">
    <source>
        <dbReference type="ARBA" id="ARBA00004496"/>
    </source>
</evidence>
<evidence type="ECO:0000259" key="10">
    <source>
        <dbReference type="PROSITE" id="PS50059"/>
    </source>
</evidence>
<evidence type="ECO:0000256" key="8">
    <source>
        <dbReference type="ARBA" id="ARBA00037071"/>
    </source>
</evidence>
<comment type="similarity">
    <text evidence="3">Belongs to the FKBP-type PPIase family.</text>
</comment>
<dbReference type="OrthoDB" id="9808891at2"/>
<dbReference type="PROSITE" id="PS50059">
    <property type="entry name" value="FKBP_PPIASE"/>
    <property type="match status" value="1"/>
</dbReference>
<evidence type="ECO:0000256" key="5">
    <source>
        <dbReference type="ARBA" id="ARBA00023110"/>
    </source>
</evidence>
<dbReference type="SUPFAM" id="SSF54534">
    <property type="entry name" value="FKBP-like"/>
    <property type="match status" value="1"/>
</dbReference>
<keyword evidence="4" id="KW-0963">Cytoplasm</keyword>
<comment type="function">
    <text evidence="8">Also involved in hydrogenase metallocenter assembly, probably by participating in the nickel insertion step. This function in hydrogenase biosynthesis requires chaperone activity and the presence of the metal-binding domain, but not PPIase activity.</text>
</comment>
<dbReference type="GO" id="GO:0005737">
    <property type="term" value="C:cytoplasm"/>
    <property type="evidence" value="ECO:0007669"/>
    <property type="project" value="UniProtKB-SubCell"/>
</dbReference>
<organism evidence="11 12">
    <name type="scientific">Marinospirillum alkaliphilum DSM 21637</name>
    <dbReference type="NCBI Taxonomy" id="1122209"/>
    <lineage>
        <taxon>Bacteria</taxon>
        <taxon>Pseudomonadati</taxon>
        <taxon>Pseudomonadota</taxon>
        <taxon>Gammaproteobacteria</taxon>
        <taxon>Oceanospirillales</taxon>
        <taxon>Oceanospirillaceae</taxon>
        <taxon>Marinospirillum</taxon>
    </lineage>
</organism>
<name>A0A1K1ZKB3_9GAMM</name>
<dbReference type="RefSeq" id="WP_072327054.1">
    <property type="nucleotide sequence ID" value="NZ_FPJW01000012.1"/>
</dbReference>
<dbReference type="AlphaFoldDB" id="A0A1K1ZKB3"/>
<keyword evidence="12" id="KW-1185">Reference proteome</keyword>
<evidence type="ECO:0000256" key="4">
    <source>
        <dbReference type="ARBA" id="ARBA00022490"/>
    </source>
</evidence>
<dbReference type="STRING" id="1122209.SAMN02745752_02732"/>
<dbReference type="InterPro" id="IPR048261">
    <property type="entry name" value="SlpA/SlyD-like_ins_sf"/>
</dbReference>
<evidence type="ECO:0000256" key="9">
    <source>
        <dbReference type="PROSITE-ProRule" id="PRU00277"/>
    </source>
</evidence>
<comment type="subcellular location">
    <subcellularLocation>
        <location evidence="2">Cytoplasm</location>
    </subcellularLocation>
</comment>
<dbReference type="EC" id="5.2.1.8" evidence="9"/>
<dbReference type="InterPro" id="IPR001179">
    <property type="entry name" value="PPIase_FKBP_dom"/>
</dbReference>
<keyword evidence="5 9" id="KW-0697">Rotamase</keyword>
<sequence>MNVEANMQVTAAFRVLDECGECLRRSTPEQPLRYIHGRGELLSELERALEGAAVGDQKCVTLNPEEAFGPHRPELVFEAIREHLPPGELKEGMSFAPGGQQGKFTLRVIKLTEKGALLDGNHPLAGKTLTWEISIEKIRSALPEVSDSCDHEPLRWVSLNG</sequence>
<dbReference type="EMBL" id="FPJW01000012">
    <property type="protein sequence ID" value="SFX74690.1"/>
    <property type="molecule type" value="Genomic_DNA"/>
</dbReference>
<dbReference type="InterPro" id="IPR046357">
    <property type="entry name" value="PPIase_dom_sf"/>
</dbReference>
<dbReference type="Gene3D" id="2.40.10.330">
    <property type="match status" value="1"/>
</dbReference>
<dbReference type="GO" id="GO:0042026">
    <property type="term" value="P:protein refolding"/>
    <property type="evidence" value="ECO:0007669"/>
    <property type="project" value="UniProtKB-ARBA"/>
</dbReference>
<dbReference type="Proteomes" id="UP000182350">
    <property type="component" value="Unassembled WGS sequence"/>
</dbReference>
<keyword evidence="7 9" id="KW-0413">Isomerase</keyword>
<accession>A0A1K1ZKB3</accession>
<dbReference type="GO" id="GO:0003755">
    <property type="term" value="F:peptidyl-prolyl cis-trans isomerase activity"/>
    <property type="evidence" value="ECO:0007669"/>
    <property type="project" value="UniProtKB-KW"/>
</dbReference>
<comment type="catalytic activity">
    <reaction evidence="1 9">
        <text>[protein]-peptidylproline (omega=180) = [protein]-peptidylproline (omega=0)</text>
        <dbReference type="Rhea" id="RHEA:16237"/>
        <dbReference type="Rhea" id="RHEA-COMP:10747"/>
        <dbReference type="Rhea" id="RHEA-COMP:10748"/>
        <dbReference type="ChEBI" id="CHEBI:83833"/>
        <dbReference type="ChEBI" id="CHEBI:83834"/>
        <dbReference type="EC" id="5.2.1.8"/>
    </reaction>
</comment>
<keyword evidence="6" id="KW-0143">Chaperone</keyword>
<dbReference type="PANTHER" id="PTHR47861">
    <property type="entry name" value="FKBP-TYPE PEPTIDYL-PROLYL CIS-TRANS ISOMERASE SLYD"/>
    <property type="match status" value="1"/>
</dbReference>
<evidence type="ECO:0000256" key="3">
    <source>
        <dbReference type="ARBA" id="ARBA00006577"/>
    </source>
</evidence>
<evidence type="ECO:0000313" key="11">
    <source>
        <dbReference type="EMBL" id="SFX74690.1"/>
    </source>
</evidence>
<proteinExistence type="inferred from homology"/>
<evidence type="ECO:0000256" key="6">
    <source>
        <dbReference type="ARBA" id="ARBA00023186"/>
    </source>
</evidence>
<feature type="domain" description="PPIase FKBP-type" evidence="10">
    <location>
        <begin position="4"/>
        <end position="86"/>
    </location>
</feature>
<gene>
    <name evidence="11" type="ORF">SAMN02745752_02732</name>
</gene>
<evidence type="ECO:0000256" key="1">
    <source>
        <dbReference type="ARBA" id="ARBA00000971"/>
    </source>
</evidence>
<protein>
    <recommendedName>
        <fullName evidence="9">peptidylprolyl isomerase</fullName>
        <ecNumber evidence="9">5.2.1.8</ecNumber>
    </recommendedName>
</protein>
<dbReference type="Gene3D" id="3.10.50.40">
    <property type="match status" value="1"/>
</dbReference>
<dbReference type="PANTHER" id="PTHR47861:SF3">
    <property type="entry name" value="FKBP-TYPE PEPTIDYL-PROLYL CIS-TRANS ISOMERASE SLYD"/>
    <property type="match status" value="1"/>
</dbReference>
<evidence type="ECO:0000256" key="7">
    <source>
        <dbReference type="ARBA" id="ARBA00023235"/>
    </source>
</evidence>
<evidence type="ECO:0000313" key="12">
    <source>
        <dbReference type="Proteomes" id="UP000182350"/>
    </source>
</evidence>